<dbReference type="Pfam" id="PF19775">
    <property type="entry name" value="DUF6261"/>
    <property type="match status" value="1"/>
</dbReference>
<accession>A0A1I2HRR5</accession>
<dbReference type="Proteomes" id="UP000198964">
    <property type="component" value="Unassembled WGS sequence"/>
</dbReference>
<evidence type="ECO:0000313" key="2">
    <source>
        <dbReference type="Proteomes" id="UP000198964"/>
    </source>
</evidence>
<dbReference type="InterPro" id="IPR046228">
    <property type="entry name" value="DUF6261"/>
</dbReference>
<name>A0A1I2HRR5_9BACT</name>
<protein>
    <submittedName>
        <fullName evidence="1">Uncharacterized protein</fullName>
    </submittedName>
</protein>
<reference evidence="1 2" key="1">
    <citation type="submission" date="2016-10" db="EMBL/GenBank/DDBJ databases">
        <authorList>
            <person name="de Groot N.N."/>
        </authorList>
    </citation>
    <scope>NUCLEOTIDE SEQUENCE [LARGE SCALE GENOMIC DNA]</scope>
    <source>
        <strain evidence="1 2">CGMCC 1.9156</strain>
    </source>
</reference>
<proteinExistence type="predicted"/>
<keyword evidence="2" id="KW-1185">Reference proteome</keyword>
<gene>
    <name evidence="1" type="ORF">SAMN05216283_104239</name>
</gene>
<dbReference type="EMBL" id="FONW01000004">
    <property type="protein sequence ID" value="SFF32589.1"/>
    <property type="molecule type" value="Genomic_DNA"/>
</dbReference>
<organism evidence="1 2">
    <name type="scientific">Sunxiuqinia elliptica</name>
    <dbReference type="NCBI Taxonomy" id="655355"/>
    <lineage>
        <taxon>Bacteria</taxon>
        <taxon>Pseudomonadati</taxon>
        <taxon>Bacteroidota</taxon>
        <taxon>Bacteroidia</taxon>
        <taxon>Marinilabiliales</taxon>
        <taxon>Prolixibacteraceae</taxon>
        <taxon>Sunxiuqinia</taxon>
    </lineage>
</organism>
<dbReference type="STRING" id="655355.SAMN05216283_104239"/>
<sequence length="250" mass="27828">MEFIQTIKLARMRNNEHYQFMSEVDKAINKATPAALQLEGVYPDFAGGLARLNGSLLIDPGSVKTEEIATVDVGRDRTWSALNERVKSSLLSPIEAEVASAKAIKRIFDLYGNVRSLSYNEESAAISNLVEDLEKSKNEAHCNTLGITSWVAALKQQNLDFQSLIDSRNLELANKDSGDVKVLRDELDPIYQNIVKRINAQVTLEIATPATEAFIRELNQRIKYYNETITARDGRASAAEEDSPVEPLVE</sequence>
<dbReference type="AlphaFoldDB" id="A0A1I2HRR5"/>
<evidence type="ECO:0000313" key="1">
    <source>
        <dbReference type="EMBL" id="SFF32589.1"/>
    </source>
</evidence>